<evidence type="ECO:0000256" key="1">
    <source>
        <dbReference type="ARBA" id="ARBA00004613"/>
    </source>
</evidence>
<evidence type="ECO:0000256" key="2">
    <source>
        <dbReference type="ARBA" id="ARBA00022729"/>
    </source>
</evidence>
<sequence length="263" mass="29450">MKITSLLYHDVVTEGNFEESGFMGNGPNSYKLDETSFCDHLSKAAGNLKGQGEFFKTFLRNGQVESHDIQLITFDDGGVSFITRIAPLLEKELIQGVFFISTKFIGQKGFLNGDQIRSLAERGHIIGSHSHSHPERISALTYQQVLNEWKESKVILEEILGEEVNTASIPGGFFSNEVARSAQEAGYKVLFTSEPTNTCYYIGDCMITGRYSIKRGDSGNKAEQIVKGSAIFRIKQFLFWNLKKVVKKVLGDSYLSLRKKLIK</sequence>
<dbReference type="InterPro" id="IPR011330">
    <property type="entry name" value="Glyco_hydro/deAcase_b/a-brl"/>
</dbReference>
<keyword evidence="5" id="KW-1185">Reference proteome</keyword>
<dbReference type="EMBL" id="JAUJEA010000018">
    <property type="protein sequence ID" value="MDN5205377.1"/>
    <property type="molecule type" value="Genomic_DNA"/>
</dbReference>
<reference evidence="4" key="1">
    <citation type="submission" date="2023-06" db="EMBL/GenBank/DDBJ databases">
        <title>Genomic of Parafulvivirga corallium.</title>
        <authorList>
            <person name="Wang G."/>
        </authorList>
    </citation>
    <scope>NUCLEOTIDE SEQUENCE</scope>
    <source>
        <strain evidence="4">BMA10</strain>
    </source>
</reference>
<dbReference type="Pfam" id="PF01522">
    <property type="entry name" value="Polysacc_deac_1"/>
    <property type="match status" value="1"/>
</dbReference>
<dbReference type="Proteomes" id="UP001172082">
    <property type="component" value="Unassembled WGS sequence"/>
</dbReference>
<dbReference type="Gene3D" id="3.20.20.370">
    <property type="entry name" value="Glycoside hydrolase/deacetylase"/>
    <property type="match status" value="1"/>
</dbReference>
<dbReference type="InterPro" id="IPR002509">
    <property type="entry name" value="NODB_dom"/>
</dbReference>
<accession>A0ABT8KX91</accession>
<protein>
    <submittedName>
        <fullName evidence="4">Polysaccharide deacetylase family protein</fullName>
        <ecNumber evidence="4">3.-.-.-</ecNumber>
    </submittedName>
</protein>
<name>A0ABT8KX91_9BACT</name>
<feature type="domain" description="NodB homology" evidence="3">
    <location>
        <begin position="68"/>
        <end position="263"/>
    </location>
</feature>
<dbReference type="SUPFAM" id="SSF88713">
    <property type="entry name" value="Glycoside hydrolase/deacetylase"/>
    <property type="match status" value="1"/>
</dbReference>
<evidence type="ECO:0000313" key="5">
    <source>
        <dbReference type="Proteomes" id="UP001172082"/>
    </source>
</evidence>
<proteinExistence type="predicted"/>
<dbReference type="CDD" id="cd10918">
    <property type="entry name" value="CE4_NodB_like_5s_6s"/>
    <property type="match status" value="1"/>
</dbReference>
<evidence type="ECO:0000313" key="4">
    <source>
        <dbReference type="EMBL" id="MDN5205377.1"/>
    </source>
</evidence>
<gene>
    <name evidence="4" type="ORF">QQ008_28590</name>
</gene>
<evidence type="ECO:0000259" key="3">
    <source>
        <dbReference type="PROSITE" id="PS51677"/>
    </source>
</evidence>
<organism evidence="4 5">
    <name type="scientific">Splendidivirga corallicola</name>
    <dbReference type="NCBI Taxonomy" id="3051826"/>
    <lineage>
        <taxon>Bacteria</taxon>
        <taxon>Pseudomonadati</taxon>
        <taxon>Bacteroidota</taxon>
        <taxon>Cytophagia</taxon>
        <taxon>Cytophagales</taxon>
        <taxon>Splendidivirgaceae</taxon>
        <taxon>Splendidivirga</taxon>
    </lineage>
</organism>
<dbReference type="RefSeq" id="WP_346755398.1">
    <property type="nucleotide sequence ID" value="NZ_JAUJEA010000018.1"/>
</dbReference>
<comment type="subcellular location">
    <subcellularLocation>
        <location evidence="1">Secreted</location>
    </subcellularLocation>
</comment>
<dbReference type="EC" id="3.-.-.-" evidence="4"/>
<dbReference type="PROSITE" id="PS51677">
    <property type="entry name" value="NODB"/>
    <property type="match status" value="1"/>
</dbReference>
<dbReference type="InterPro" id="IPR051398">
    <property type="entry name" value="Polysacch_Deacetylase"/>
</dbReference>
<comment type="caution">
    <text evidence="4">The sequence shown here is derived from an EMBL/GenBank/DDBJ whole genome shotgun (WGS) entry which is preliminary data.</text>
</comment>
<dbReference type="PANTHER" id="PTHR34216">
    <property type="match status" value="1"/>
</dbReference>
<dbReference type="GO" id="GO:0016787">
    <property type="term" value="F:hydrolase activity"/>
    <property type="evidence" value="ECO:0007669"/>
    <property type="project" value="UniProtKB-KW"/>
</dbReference>
<keyword evidence="2" id="KW-0732">Signal</keyword>
<keyword evidence="4" id="KW-0378">Hydrolase</keyword>
<dbReference type="PANTHER" id="PTHR34216:SF3">
    <property type="entry name" value="POLY-BETA-1,6-N-ACETYL-D-GLUCOSAMINE N-DEACETYLASE"/>
    <property type="match status" value="1"/>
</dbReference>